<reference evidence="1 2" key="1">
    <citation type="submission" date="2020-04" db="EMBL/GenBank/DDBJ databases">
        <title>Luteolibacter sp. G-1-1-1 isolated from soil.</title>
        <authorList>
            <person name="Dahal R.H."/>
        </authorList>
    </citation>
    <scope>NUCLEOTIDE SEQUENCE [LARGE SCALE GENOMIC DNA]</scope>
    <source>
        <strain evidence="1 2">G-1-1-1</strain>
    </source>
</reference>
<accession>A0A858RDS6</accession>
<gene>
    <name evidence="1" type="ORF">HHL09_05420</name>
</gene>
<sequence length="199" mass="22100">MIPAPSKRPFNFPTPAEALGFFCHPTLSPFTRPFVHNGTLCAANGYAAIRLDRFNGDAGALEDAPFAFLQRFYTLPWDRFEEDGREWRDIDLSRGTIYRGDLLPLWIPDGKGHAFTQDKLVLTAGGPLVPLALLQLLARLPRPELRMCSTYFASPLLVRFKGGEAIVAPRFPDPVRAKVEIAFHLFKPKSGPLLPGGLI</sequence>
<dbReference type="Proteomes" id="UP000501812">
    <property type="component" value="Chromosome"/>
</dbReference>
<dbReference type="EMBL" id="CP051774">
    <property type="protein sequence ID" value="QJE95236.1"/>
    <property type="molecule type" value="Genomic_DNA"/>
</dbReference>
<proteinExistence type="predicted"/>
<evidence type="ECO:0000313" key="1">
    <source>
        <dbReference type="EMBL" id="QJE95236.1"/>
    </source>
</evidence>
<dbReference type="AlphaFoldDB" id="A0A858RDS6"/>
<dbReference type="KEGG" id="luo:HHL09_05420"/>
<protein>
    <submittedName>
        <fullName evidence="1">Uncharacterized protein</fullName>
    </submittedName>
</protein>
<keyword evidence="2" id="KW-1185">Reference proteome</keyword>
<dbReference type="RefSeq" id="WP_169453469.1">
    <property type="nucleotide sequence ID" value="NZ_CP051774.1"/>
</dbReference>
<evidence type="ECO:0000313" key="2">
    <source>
        <dbReference type="Proteomes" id="UP000501812"/>
    </source>
</evidence>
<organism evidence="1 2">
    <name type="scientific">Luteolibacter luteus</name>
    <dbReference type="NCBI Taxonomy" id="2728835"/>
    <lineage>
        <taxon>Bacteria</taxon>
        <taxon>Pseudomonadati</taxon>
        <taxon>Verrucomicrobiota</taxon>
        <taxon>Verrucomicrobiia</taxon>
        <taxon>Verrucomicrobiales</taxon>
        <taxon>Verrucomicrobiaceae</taxon>
        <taxon>Luteolibacter</taxon>
    </lineage>
</organism>
<name>A0A858RDS6_9BACT</name>